<reference evidence="1 2" key="1">
    <citation type="journal article" date="2018" name="Biotechnol. Biofuels">
        <title>Integrative visual omics of the white-rot fungus Polyporus brumalis exposes the biotechnological potential of its oxidative enzymes for delignifying raw plant biomass.</title>
        <authorList>
            <person name="Miyauchi S."/>
            <person name="Rancon A."/>
            <person name="Drula E."/>
            <person name="Hage H."/>
            <person name="Chaduli D."/>
            <person name="Favel A."/>
            <person name="Grisel S."/>
            <person name="Henrissat B."/>
            <person name="Herpoel-Gimbert I."/>
            <person name="Ruiz-Duenas F.J."/>
            <person name="Chevret D."/>
            <person name="Hainaut M."/>
            <person name="Lin J."/>
            <person name="Wang M."/>
            <person name="Pangilinan J."/>
            <person name="Lipzen A."/>
            <person name="Lesage-Meessen L."/>
            <person name="Navarro D."/>
            <person name="Riley R."/>
            <person name="Grigoriev I.V."/>
            <person name="Zhou S."/>
            <person name="Raouche S."/>
            <person name="Rosso M.N."/>
        </authorList>
    </citation>
    <scope>NUCLEOTIDE SEQUENCE [LARGE SCALE GENOMIC DNA]</scope>
    <source>
        <strain evidence="1 2">BRFM 1820</strain>
    </source>
</reference>
<sequence>MEHPVSNTLGKLWPVIAAAKKYEIQFATITLRQFLRAFLCTEPPLRMYAVACLCRLPDIARESARLLLDNPHYMELDPEPPELWELSTEHLLVLAAYRRRCRKATLAVVDDKEWLVSGDYRTAVSKASNPKLASSWIWLSCSTCPAVPEKEWVPAGKGGRSNVYPRAWWARYIARVRELLVQCPTASSAMNVCIEPFVGEAQSCRQHCPSRAREQLIEFRRLLRERIERAVCEVEISLPFQE</sequence>
<accession>A0A371D5N5</accession>
<dbReference type="STRING" id="139420.A0A371D5N5"/>
<dbReference type="Proteomes" id="UP000256964">
    <property type="component" value="Unassembled WGS sequence"/>
</dbReference>
<proteinExistence type="predicted"/>
<protein>
    <submittedName>
        <fullName evidence="1">Uncharacterized protein</fullName>
    </submittedName>
</protein>
<gene>
    <name evidence="1" type="ORF">OH76DRAFT_1405392</name>
</gene>
<dbReference type="OrthoDB" id="6359816at2759"/>
<dbReference type="EMBL" id="KZ857415">
    <property type="protein sequence ID" value="RDX47838.1"/>
    <property type="molecule type" value="Genomic_DNA"/>
</dbReference>
<organism evidence="1 2">
    <name type="scientific">Lentinus brumalis</name>
    <dbReference type="NCBI Taxonomy" id="2498619"/>
    <lineage>
        <taxon>Eukaryota</taxon>
        <taxon>Fungi</taxon>
        <taxon>Dikarya</taxon>
        <taxon>Basidiomycota</taxon>
        <taxon>Agaricomycotina</taxon>
        <taxon>Agaricomycetes</taxon>
        <taxon>Polyporales</taxon>
        <taxon>Polyporaceae</taxon>
        <taxon>Lentinus</taxon>
    </lineage>
</organism>
<name>A0A371D5N5_9APHY</name>
<evidence type="ECO:0000313" key="1">
    <source>
        <dbReference type="EMBL" id="RDX47838.1"/>
    </source>
</evidence>
<keyword evidence="2" id="KW-1185">Reference proteome</keyword>
<evidence type="ECO:0000313" key="2">
    <source>
        <dbReference type="Proteomes" id="UP000256964"/>
    </source>
</evidence>
<dbReference type="AlphaFoldDB" id="A0A371D5N5"/>